<dbReference type="NCBIfam" id="TIGR00446">
    <property type="entry name" value="nop2p"/>
    <property type="match status" value="1"/>
</dbReference>
<keyword evidence="10 14" id="KW-0694">RNA-binding</keyword>
<keyword evidence="6" id="KW-0698">rRNA processing</keyword>
<dbReference type="PROSITE" id="PS51686">
    <property type="entry name" value="SAM_MT_RSMB_NOP"/>
    <property type="match status" value="1"/>
</dbReference>
<dbReference type="STRING" id="1218173.BALCAV_0208365"/>
<evidence type="ECO:0000256" key="1">
    <source>
        <dbReference type="ARBA" id="ARBA00002724"/>
    </source>
</evidence>
<dbReference type="GO" id="GO:0003723">
    <property type="term" value="F:RNA binding"/>
    <property type="evidence" value="ECO:0007669"/>
    <property type="project" value="UniProtKB-UniRule"/>
</dbReference>
<evidence type="ECO:0000256" key="14">
    <source>
        <dbReference type="PROSITE-ProRule" id="PRU01023"/>
    </source>
</evidence>
<dbReference type="CDD" id="cd02440">
    <property type="entry name" value="AdoMet_MTases"/>
    <property type="match status" value="1"/>
</dbReference>
<dbReference type="Gene3D" id="3.30.70.1170">
    <property type="entry name" value="Sun protein, domain 3"/>
    <property type="match status" value="1"/>
</dbReference>
<evidence type="ECO:0000256" key="13">
    <source>
        <dbReference type="ARBA" id="ARBA00047283"/>
    </source>
</evidence>
<sequence>MSKNVREVALQVLIQIEKEQAYSNLLLNQTINSGEVEKRDIGLLTELVYGTVQRKLTLTFFLTPFVKKGLESLEPWVKTLLQMSVYQLVYLERVPERAVIHEAVTIAKKRGHDGTASLVNGILRSVQREGVPSFEKVTNQTKRLAFEYSFPKWMVRRWLATYGEEETREMMKVSLKPPVVSLRVNQLKTNQEDLMKILKEEGVLTRKGELSSDALIVEEGNAFKTNAYRSGLFTAQDESSMLVAKALGPKAGEHILDSCAAPGGKSTHIAELMNNEGSLLSVDLHEHKVQLIREQAKRLDLSMIEVVAADVRAFSQKTPAQSFDAILLDAPCSGLGVIRRKPDIKWAKKESDIQDIAEIQAMILEAVAPLLKKGGRLVYSTCTIDQEENEAIVEHFIQTHPEFQWDITLSDRLPEEIVQSKRYKDGYVTILPHDYETDGFFIASLKKK</sequence>
<dbReference type="InterPro" id="IPR001678">
    <property type="entry name" value="MeTrfase_RsmB-F_NOP2_dom"/>
</dbReference>
<reference evidence="17 19" key="2">
    <citation type="submission" date="2014-01" db="EMBL/GenBank/DDBJ databases">
        <title>Draft genome sequencing of Bacillus alcalophilus CGMCC 1.3604.</title>
        <authorList>
            <person name="Yang J."/>
            <person name="Diao L."/>
            <person name="Yang S."/>
        </authorList>
    </citation>
    <scope>NUCLEOTIDE SEQUENCE [LARGE SCALE GENOMIC DNA]</scope>
    <source>
        <strain evidence="17 19">CGMCC 1.3604</strain>
    </source>
</reference>
<dbReference type="Pfam" id="PF01029">
    <property type="entry name" value="NusB"/>
    <property type="match status" value="1"/>
</dbReference>
<feature type="binding site" evidence="14">
    <location>
        <begin position="259"/>
        <end position="265"/>
    </location>
    <ligand>
        <name>S-adenosyl-L-methionine</name>
        <dbReference type="ChEBI" id="CHEBI:59789"/>
    </ligand>
</feature>
<dbReference type="Pfam" id="PF01189">
    <property type="entry name" value="Methyltr_RsmB-F"/>
    <property type="match status" value="1"/>
</dbReference>
<feature type="binding site" evidence="14">
    <location>
        <position position="329"/>
    </location>
    <ligand>
        <name>S-adenosyl-L-methionine</name>
        <dbReference type="ChEBI" id="CHEBI:59789"/>
    </ligand>
</feature>
<dbReference type="Gene3D" id="3.40.50.150">
    <property type="entry name" value="Vaccinia Virus protein VP39"/>
    <property type="match status" value="1"/>
</dbReference>
<comment type="similarity">
    <text evidence="3 14">Belongs to the class I-like SAM-binding methyltransferase superfamily. RsmB/NOP family.</text>
</comment>
<evidence type="ECO:0000256" key="6">
    <source>
        <dbReference type="ARBA" id="ARBA00022552"/>
    </source>
</evidence>
<comment type="subcellular location">
    <subcellularLocation>
        <location evidence="2">Cytoplasm</location>
    </subcellularLocation>
</comment>
<gene>
    <name evidence="17" type="ORF">AJ85_01455</name>
    <name evidence="16" type="ORF">BALCAV_0208365</name>
</gene>
<dbReference type="Proteomes" id="UP000002754">
    <property type="component" value="Unassembled WGS sequence"/>
</dbReference>
<dbReference type="RefSeq" id="WP_003320797.1">
    <property type="nucleotide sequence ID" value="NZ_ALPT02000022.1"/>
</dbReference>
<keyword evidence="18" id="KW-1185">Reference proteome</keyword>
<dbReference type="PANTHER" id="PTHR22807:SF53">
    <property type="entry name" value="RIBOSOMAL RNA SMALL SUBUNIT METHYLTRANSFERASE B-RELATED"/>
    <property type="match status" value="1"/>
</dbReference>
<accession>A0A094WP52</accession>
<dbReference type="FunFam" id="3.30.70.1170:FF:000003">
    <property type="entry name" value="16S rRNA (Cytosine(967)-C(5))-methyltransferase RsmB"/>
    <property type="match status" value="1"/>
</dbReference>
<dbReference type="eggNOG" id="COG0781">
    <property type="taxonomic scope" value="Bacteria"/>
</dbReference>
<evidence type="ECO:0000313" key="19">
    <source>
        <dbReference type="Proteomes" id="UP000297014"/>
    </source>
</evidence>
<keyword evidence="7 14" id="KW-0489">Methyltransferase</keyword>
<evidence type="ECO:0000256" key="9">
    <source>
        <dbReference type="ARBA" id="ARBA00022691"/>
    </source>
</evidence>
<evidence type="ECO:0000256" key="2">
    <source>
        <dbReference type="ARBA" id="ARBA00004496"/>
    </source>
</evidence>
<dbReference type="PANTHER" id="PTHR22807">
    <property type="entry name" value="NOP2 YEAST -RELATED NOL1/NOP2/FMU SUN DOMAIN-CONTAINING"/>
    <property type="match status" value="1"/>
</dbReference>
<dbReference type="GO" id="GO:0005737">
    <property type="term" value="C:cytoplasm"/>
    <property type="evidence" value="ECO:0007669"/>
    <property type="project" value="UniProtKB-SubCell"/>
</dbReference>
<evidence type="ECO:0000256" key="8">
    <source>
        <dbReference type="ARBA" id="ARBA00022679"/>
    </source>
</evidence>
<keyword evidence="8 14" id="KW-0808">Transferase</keyword>
<name>A0A094WP52_ALKAL</name>
<organism evidence="16 18">
    <name type="scientific">Alkalihalobacillus alcalophilus ATCC 27647 = CGMCC 1.3604</name>
    <dbReference type="NCBI Taxonomy" id="1218173"/>
    <lineage>
        <taxon>Bacteria</taxon>
        <taxon>Bacillati</taxon>
        <taxon>Bacillota</taxon>
        <taxon>Bacilli</taxon>
        <taxon>Bacillales</taxon>
        <taxon>Bacillaceae</taxon>
        <taxon>Alkalihalobacillus</taxon>
    </lineage>
</organism>
<comment type="function">
    <text evidence="1">Specifically methylates the cytosine at position 967 (m5C967) of 16S rRNA.</text>
</comment>
<comment type="caution">
    <text evidence="16">The sequence shown here is derived from an EMBL/GenBank/DDBJ whole genome shotgun (WGS) entry which is preliminary data.</text>
</comment>
<dbReference type="eggNOG" id="COG0144">
    <property type="taxonomic scope" value="Bacteria"/>
</dbReference>
<comment type="catalytic activity">
    <reaction evidence="13">
        <text>cytidine(967) in 16S rRNA + S-adenosyl-L-methionine = 5-methylcytidine(967) in 16S rRNA + S-adenosyl-L-homocysteine + H(+)</text>
        <dbReference type="Rhea" id="RHEA:42748"/>
        <dbReference type="Rhea" id="RHEA-COMP:10219"/>
        <dbReference type="Rhea" id="RHEA-COMP:10220"/>
        <dbReference type="ChEBI" id="CHEBI:15378"/>
        <dbReference type="ChEBI" id="CHEBI:57856"/>
        <dbReference type="ChEBI" id="CHEBI:59789"/>
        <dbReference type="ChEBI" id="CHEBI:74483"/>
        <dbReference type="ChEBI" id="CHEBI:82748"/>
        <dbReference type="EC" id="2.1.1.176"/>
    </reaction>
</comment>
<dbReference type="Gene3D" id="1.10.940.10">
    <property type="entry name" value="NusB-like"/>
    <property type="match status" value="1"/>
</dbReference>
<dbReference type="EC" id="2.1.1.176" evidence="4"/>
<evidence type="ECO:0000256" key="10">
    <source>
        <dbReference type="ARBA" id="ARBA00022884"/>
    </source>
</evidence>
<dbReference type="AlphaFoldDB" id="A0A094WP52"/>
<dbReference type="Pfam" id="PF22458">
    <property type="entry name" value="RsmF-B_ferredox"/>
    <property type="match status" value="1"/>
</dbReference>
<dbReference type="InterPro" id="IPR029063">
    <property type="entry name" value="SAM-dependent_MTases_sf"/>
</dbReference>
<feature type="binding site" evidence="14">
    <location>
        <position position="310"/>
    </location>
    <ligand>
        <name>S-adenosyl-L-methionine</name>
        <dbReference type="ChEBI" id="CHEBI:59789"/>
    </ligand>
</feature>
<evidence type="ECO:0000313" key="16">
    <source>
        <dbReference type="EMBL" id="KGA97743.1"/>
    </source>
</evidence>
<dbReference type="Proteomes" id="UP000297014">
    <property type="component" value="Unassembled WGS sequence"/>
</dbReference>
<dbReference type="EMBL" id="JALP01000043">
    <property type="protein sequence ID" value="THG91817.1"/>
    <property type="molecule type" value="Genomic_DNA"/>
</dbReference>
<evidence type="ECO:0000256" key="12">
    <source>
        <dbReference type="ARBA" id="ARBA00031088"/>
    </source>
</evidence>
<evidence type="ECO:0000256" key="11">
    <source>
        <dbReference type="ARBA" id="ARBA00030399"/>
    </source>
</evidence>
<evidence type="ECO:0000256" key="4">
    <source>
        <dbReference type="ARBA" id="ARBA00012140"/>
    </source>
</evidence>
<evidence type="ECO:0000313" key="18">
    <source>
        <dbReference type="Proteomes" id="UP000002754"/>
    </source>
</evidence>
<feature type="domain" description="SAM-dependent MTase RsmB/NOP-type" evidence="15">
    <location>
        <begin position="170"/>
        <end position="448"/>
    </location>
</feature>
<dbReference type="PRINTS" id="PR02008">
    <property type="entry name" value="RCMTFAMILY"/>
</dbReference>
<feature type="active site" description="Nucleophile" evidence="14">
    <location>
        <position position="382"/>
    </location>
</feature>
<evidence type="ECO:0000259" key="15">
    <source>
        <dbReference type="PROSITE" id="PS51686"/>
    </source>
</evidence>
<dbReference type="EMBL" id="ALPT02000022">
    <property type="protein sequence ID" value="KGA97743.1"/>
    <property type="molecule type" value="Genomic_DNA"/>
</dbReference>
<dbReference type="InterPro" id="IPR023267">
    <property type="entry name" value="RCMT"/>
</dbReference>
<keyword evidence="9 14" id="KW-0949">S-adenosyl-L-methionine</keyword>
<protein>
    <recommendedName>
        <fullName evidence="4">16S rRNA (cytosine(967)-C(5))-methyltransferase</fullName>
        <ecNumber evidence="4">2.1.1.176</ecNumber>
    </recommendedName>
    <alternativeName>
        <fullName evidence="11">16S rRNA m5C967 methyltransferase</fullName>
    </alternativeName>
    <alternativeName>
        <fullName evidence="12">rRNA (cytosine-C(5)-)-methyltransferase RsmB</fullName>
    </alternativeName>
</protein>
<evidence type="ECO:0000256" key="5">
    <source>
        <dbReference type="ARBA" id="ARBA00022490"/>
    </source>
</evidence>
<dbReference type="SUPFAM" id="SSF48013">
    <property type="entry name" value="NusB-like"/>
    <property type="match status" value="1"/>
</dbReference>
<proteinExistence type="inferred from homology"/>
<dbReference type="InterPro" id="IPR018314">
    <property type="entry name" value="RsmB/NOL1/NOP2-like_CS"/>
</dbReference>
<evidence type="ECO:0000256" key="7">
    <source>
        <dbReference type="ARBA" id="ARBA00022603"/>
    </source>
</evidence>
<dbReference type="InterPro" id="IPR006027">
    <property type="entry name" value="NusB_RsmB_TIM44"/>
</dbReference>
<reference evidence="16 18" key="1">
    <citation type="journal article" date="2014" name="Genome Announc.">
        <title>Draft Genome Sequence of Bacillus alcalophilus AV1934, a Classic Alkaliphile Isolated from Human Feces in 1934.</title>
        <authorList>
            <person name="Attie O."/>
            <person name="Jayaprakash A."/>
            <person name="Shah H."/>
            <person name="Paulsen I.T."/>
            <person name="Morino M."/>
            <person name="Takahashi Y."/>
            <person name="Narumi I."/>
            <person name="Sachidanandam R."/>
            <person name="Satoh K."/>
            <person name="Ito M."/>
            <person name="Krulwich T.A."/>
        </authorList>
    </citation>
    <scope>NUCLEOTIDE SEQUENCE [LARGE SCALE GENOMIC DNA]</scope>
    <source>
        <strain evidence="16 18">AV1934</strain>
    </source>
</reference>
<dbReference type="NCBIfam" id="TIGR00563">
    <property type="entry name" value="rsmB"/>
    <property type="match status" value="1"/>
</dbReference>
<dbReference type="InterPro" id="IPR011023">
    <property type="entry name" value="Nop2p"/>
</dbReference>
<dbReference type="OrthoDB" id="9810297at2"/>
<dbReference type="PROSITE" id="PS01153">
    <property type="entry name" value="NOL1_NOP2_SUN"/>
    <property type="match status" value="1"/>
</dbReference>
<evidence type="ECO:0000313" key="17">
    <source>
        <dbReference type="EMBL" id="THG91817.1"/>
    </source>
</evidence>
<dbReference type="FunFam" id="3.40.50.150:FF:000257">
    <property type="entry name" value="16S rRNA methyltransferase"/>
    <property type="match status" value="1"/>
</dbReference>
<dbReference type="FunFam" id="1.10.940.10:FF:000006">
    <property type="entry name" value="16S rRNA (Cytosine(967)-C(5))-methyltransferase RsmB"/>
    <property type="match status" value="1"/>
</dbReference>
<dbReference type="InterPro" id="IPR004573">
    <property type="entry name" value="rRNA_ssu_MeTfrase_B"/>
</dbReference>
<dbReference type="SUPFAM" id="SSF53335">
    <property type="entry name" value="S-adenosyl-L-methionine-dependent methyltransferases"/>
    <property type="match status" value="1"/>
</dbReference>
<dbReference type="InterPro" id="IPR049560">
    <property type="entry name" value="MeTrfase_RsmB-F_NOP2_cat"/>
</dbReference>
<dbReference type="InterPro" id="IPR054728">
    <property type="entry name" value="RsmB-like_ferredoxin"/>
</dbReference>
<evidence type="ECO:0000256" key="3">
    <source>
        <dbReference type="ARBA" id="ARBA00007494"/>
    </source>
</evidence>
<feature type="binding site" evidence="14">
    <location>
        <position position="283"/>
    </location>
    <ligand>
        <name>S-adenosyl-L-methionine</name>
        <dbReference type="ChEBI" id="CHEBI:59789"/>
    </ligand>
</feature>
<keyword evidence="5" id="KW-0963">Cytoplasm</keyword>
<dbReference type="NCBIfam" id="NF011494">
    <property type="entry name" value="PRK14902.1"/>
    <property type="match status" value="1"/>
</dbReference>
<dbReference type="InterPro" id="IPR035926">
    <property type="entry name" value="NusB-like_sf"/>
</dbReference>
<dbReference type="GO" id="GO:0008649">
    <property type="term" value="F:rRNA methyltransferase activity"/>
    <property type="evidence" value="ECO:0007669"/>
    <property type="project" value="InterPro"/>
</dbReference>
<dbReference type="GO" id="GO:0006355">
    <property type="term" value="P:regulation of DNA-templated transcription"/>
    <property type="evidence" value="ECO:0007669"/>
    <property type="project" value="InterPro"/>
</dbReference>